<name>A0A8B9CFS5_9AVES</name>
<dbReference type="AlphaFoldDB" id="A0A8B9CFS5"/>
<reference evidence="1" key="1">
    <citation type="submission" date="2025-08" db="UniProtKB">
        <authorList>
            <consortium name="Ensembl"/>
        </authorList>
    </citation>
    <scope>IDENTIFICATION</scope>
</reference>
<accession>A0A8B9CFS5</accession>
<dbReference type="Proteomes" id="UP000694426">
    <property type="component" value="Unplaced"/>
</dbReference>
<reference evidence="1" key="2">
    <citation type="submission" date="2025-09" db="UniProtKB">
        <authorList>
            <consortium name="Ensembl"/>
        </authorList>
    </citation>
    <scope>IDENTIFICATION</scope>
</reference>
<evidence type="ECO:0000313" key="2">
    <source>
        <dbReference type="Proteomes" id="UP000694426"/>
    </source>
</evidence>
<proteinExistence type="predicted"/>
<protein>
    <submittedName>
        <fullName evidence="1">Uncharacterized protein</fullName>
    </submittedName>
</protein>
<dbReference type="Ensembl" id="ENSABRT00000027454.1">
    <property type="protein sequence ID" value="ENSABRP00000019466.1"/>
    <property type="gene ID" value="ENSABRG00000016687.1"/>
</dbReference>
<sequence>AECSCYVGVFRGQCLSSGMSGALCCRKSLMVLESSGCKQPREGRLNTGRSEICISLTWKPATLKARLGHPQREVPYREHLFSWRDCSPFSLKRIVLRKLILVPNYFLSIQLFSFEEASLCAHVLVLTS</sequence>
<keyword evidence="2" id="KW-1185">Reference proteome</keyword>
<organism evidence="1 2">
    <name type="scientific">Anser brachyrhynchus</name>
    <name type="common">Pink-footed goose</name>
    <dbReference type="NCBI Taxonomy" id="132585"/>
    <lineage>
        <taxon>Eukaryota</taxon>
        <taxon>Metazoa</taxon>
        <taxon>Chordata</taxon>
        <taxon>Craniata</taxon>
        <taxon>Vertebrata</taxon>
        <taxon>Euteleostomi</taxon>
        <taxon>Archelosauria</taxon>
        <taxon>Archosauria</taxon>
        <taxon>Dinosauria</taxon>
        <taxon>Saurischia</taxon>
        <taxon>Theropoda</taxon>
        <taxon>Coelurosauria</taxon>
        <taxon>Aves</taxon>
        <taxon>Neognathae</taxon>
        <taxon>Galloanserae</taxon>
        <taxon>Anseriformes</taxon>
        <taxon>Anatidae</taxon>
        <taxon>Anserinae</taxon>
        <taxon>Anser</taxon>
    </lineage>
</organism>
<evidence type="ECO:0000313" key="1">
    <source>
        <dbReference type="Ensembl" id="ENSABRP00000019466.1"/>
    </source>
</evidence>